<comment type="caution">
    <text evidence="2">The sequence shown here is derived from an EMBL/GenBank/DDBJ whole genome shotgun (WGS) entry which is preliminary data.</text>
</comment>
<dbReference type="RefSeq" id="WP_130147293.1">
    <property type="nucleotide sequence ID" value="NZ_SGSU01000016.1"/>
</dbReference>
<evidence type="ECO:0000256" key="1">
    <source>
        <dbReference type="SAM" id="MobiDB-lite"/>
    </source>
</evidence>
<feature type="region of interest" description="Disordered" evidence="1">
    <location>
        <begin position="201"/>
        <end position="227"/>
    </location>
</feature>
<proteinExistence type="predicted"/>
<accession>A0A4Q7AR36</accession>
<feature type="compositionally biased region" description="Basic and acidic residues" evidence="1">
    <location>
        <begin position="205"/>
        <end position="215"/>
    </location>
</feature>
<evidence type="ECO:0000313" key="3">
    <source>
        <dbReference type="Proteomes" id="UP000293483"/>
    </source>
</evidence>
<reference evidence="2 3" key="1">
    <citation type="submission" date="2019-02" db="EMBL/GenBank/DDBJ databases">
        <title>The Batch Genome Submission of Acinetobacter spp. strains.</title>
        <authorList>
            <person name="Qin J."/>
            <person name="Hu Y."/>
            <person name="Ye H."/>
            <person name="Wei L."/>
            <person name="Feng Y."/>
            <person name="Zong Z."/>
        </authorList>
    </citation>
    <scope>NUCLEOTIDE SEQUENCE [LARGE SCALE GENOMIC DNA]</scope>
    <source>
        <strain evidence="2 3">WCHABo060081</strain>
    </source>
</reference>
<dbReference type="SUPFAM" id="SSF69279">
    <property type="entry name" value="Phage tail proteins"/>
    <property type="match status" value="1"/>
</dbReference>
<protein>
    <recommendedName>
        <fullName evidence="4">Phage late control D family protein</fullName>
    </recommendedName>
</protein>
<evidence type="ECO:0000313" key="2">
    <source>
        <dbReference type="EMBL" id="RZG65371.1"/>
    </source>
</evidence>
<gene>
    <name evidence="2" type="ORF">EXE25_13970</name>
</gene>
<dbReference type="EMBL" id="SGSU01000016">
    <property type="protein sequence ID" value="RZG65371.1"/>
    <property type="molecule type" value="Genomic_DNA"/>
</dbReference>
<evidence type="ECO:0008006" key="4">
    <source>
        <dbReference type="Google" id="ProtNLM"/>
    </source>
</evidence>
<dbReference type="Pfam" id="PF05954">
    <property type="entry name" value="Phage_GPD"/>
    <property type="match status" value="1"/>
</dbReference>
<organism evidence="2 3">
    <name type="scientific">Acinetobacter bouvetii</name>
    <dbReference type="NCBI Taxonomy" id="202951"/>
    <lineage>
        <taxon>Bacteria</taxon>
        <taxon>Pseudomonadati</taxon>
        <taxon>Pseudomonadota</taxon>
        <taxon>Gammaproteobacteria</taxon>
        <taxon>Moraxellales</taxon>
        <taxon>Moraxellaceae</taxon>
        <taxon>Acinetobacter</taxon>
    </lineage>
</organism>
<dbReference type="AlphaFoldDB" id="A0A4Q7AR36"/>
<sequence length="331" mass="36368">MIKTPVCMISADNKPLNELISKRILSVTVTDNRANEADELSIVLDDHDGALQLPKRGVRLNCLMGFKGESLHDKGDFIVDETEWSGTPDQITIKASSANFKSNIKEAKSKSYHRKTFGAIATEIAQNHKLTLVMTAALKAITLSHIDQTNESDLNLLQRLAKQNGAEMAVKKDRLLIFTAGSAKTASGKDLPTITLTRNSGDQFRYSEQDRESDHTGVSASYQDTGKAKREKVVNGDKGKVKHLKGTFANKAEAERASAAKMAEIKRQMAKFSINLAYGLPEISTESPIKLQGYKSEVDKLKWIAEKATHNYSKSGGLTTQLDLEAENELS</sequence>
<dbReference type="Proteomes" id="UP000293483">
    <property type="component" value="Unassembled WGS sequence"/>
</dbReference>
<name>A0A4Q7AR36_9GAMM</name>